<keyword evidence="5" id="KW-0699">rRNA-binding</keyword>
<dbReference type="GO" id="GO:0019843">
    <property type="term" value="F:rRNA binding"/>
    <property type="evidence" value="ECO:0007669"/>
    <property type="project" value="UniProtKB-UniRule"/>
</dbReference>
<keyword evidence="6" id="KW-0150">Chloroplast</keyword>
<reference evidence="6" key="1">
    <citation type="journal article" date="2015" name="BMC Evol. Biol.">
        <title>Chloroplast phylogenomic analysis of chlorophyte green algae identifies a novel lineage sister to the Sphaeropleales (Chlorophyceae).</title>
        <authorList>
            <person name="Lemieux C."/>
            <person name="Vincent A.T."/>
            <person name="Labarre A."/>
            <person name="Otis C."/>
            <person name="Turmel M."/>
        </authorList>
    </citation>
    <scope>NUCLEOTIDE SEQUENCE</scope>
</reference>
<accession>A0A0S2LNX0</accession>
<evidence type="ECO:0000256" key="3">
    <source>
        <dbReference type="ARBA" id="ARBA00023274"/>
    </source>
</evidence>
<protein>
    <recommendedName>
        <fullName evidence="4 5">Large ribosomal subunit protein uL23c</fullName>
    </recommendedName>
</protein>
<name>A0A0S2LNX0_9CHLO</name>
<dbReference type="GO" id="GO:1990904">
    <property type="term" value="C:ribonucleoprotein complex"/>
    <property type="evidence" value="ECO:0007669"/>
    <property type="project" value="UniProtKB-KW"/>
</dbReference>
<evidence type="ECO:0000256" key="5">
    <source>
        <dbReference type="HAMAP-Rule" id="MF_01369"/>
    </source>
</evidence>
<dbReference type="RefSeq" id="YP_009184943.1">
    <property type="nucleotide sequence ID" value="NC_028583.1"/>
</dbReference>
<dbReference type="InterPro" id="IPR012677">
    <property type="entry name" value="Nucleotide-bd_a/b_plait_sf"/>
</dbReference>
<geneLocation type="chloroplast" evidence="6"/>
<dbReference type="GeneID" id="26378803"/>
<comment type="subunit">
    <text evidence="5">Part of the 50S ribosomal subunit.</text>
</comment>
<dbReference type="Pfam" id="PF00276">
    <property type="entry name" value="Ribosomal_L23"/>
    <property type="match status" value="1"/>
</dbReference>
<keyword evidence="2 5" id="KW-0689">Ribosomal protein</keyword>
<keyword evidence="3 5" id="KW-0687">Ribonucleoprotein</keyword>
<sequence>MTNTIQNSQVKLEEWRNLITANFSPVKKLVDLVKYPVITEKTFRNFLKHNQYTFDVDLSLTKTDIKKLFETVFQVKVISINTHIPPRQTRRVGYSAGYRPRYKRVIITLAAGQKLGALKNETAV</sequence>
<dbReference type="InterPro" id="IPR012678">
    <property type="entry name" value="Ribosomal_uL23/eL15/eS24_sf"/>
</dbReference>
<dbReference type="EMBL" id="KT625415">
    <property type="protein sequence ID" value="ALO63060.1"/>
    <property type="molecule type" value="Genomic_DNA"/>
</dbReference>
<dbReference type="GO" id="GO:0003735">
    <property type="term" value="F:structural constituent of ribosome"/>
    <property type="evidence" value="ECO:0007669"/>
    <property type="project" value="InterPro"/>
</dbReference>
<evidence type="ECO:0000256" key="2">
    <source>
        <dbReference type="ARBA" id="ARBA00022980"/>
    </source>
</evidence>
<keyword evidence="6" id="KW-0934">Plastid</keyword>
<dbReference type="AlphaFoldDB" id="A0A0S2LNX0"/>
<organism evidence="6">
    <name type="scientific">Hafniomonas laevis</name>
    <dbReference type="NCBI Taxonomy" id="436124"/>
    <lineage>
        <taxon>Eukaryota</taxon>
        <taxon>Viridiplantae</taxon>
        <taxon>Chlorophyta</taxon>
        <taxon>core chlorophytes</taxon>
        <taxon>Chlorophyceae</taxon>
        <taxon>CS clade</taxon>
        <taxon>Chlamydomonadales</taxon>
        <taxon>Dunaliellaceae</taxon>
        <taxon>Hafniomonas</taxon>
    </lineage>
</organism>
<evidence type="ECO:0000256" key="1">
    <source>
        <dbReference type="ARBA" id="ARBA00006700"/>
    </source>
</evidence>
<gene>
    <name evidence="5 6" type="primary">rpl23</name>
</gene>
<comment type="function">
    <text evidence="5">Binds to 23S rRNA.</text>
</comment>
<dbReference type="PANTHER" id="PTHR11620">
    <property type="entry name" value="60S RIBOSOMAL PROTEIN L23A"/>
    <property type="match status" value="1"/>
</dbReference>
<dbReference type="GO" id="GO:0005840">
    <property type="term" value="C:ribosome"/>
    <property type="evidence" value="ECO:0007669"/>
    <property type="project" value="UniProtKB-KW"/>
</dbReference>
<proteinExistence type="inferred from homology"/>
<dbReference type="InterPro" id="IPR013025">
    <property type="entry name" value="Ribosomal_uL23-like"/>
</dbReference>
<evidence type="ECO:0000313" key="6">
    <source>
        <dbReference type="EMBL" id="ALO63060.1"/>
    </source>
</evidence>
<comment type="subcellular location">
    <subcellularLocation>
        <location evidence="5">Plastid</location>
        <location evidence="5">Chloroplast</location>
    </subcellularLocation>
</comment>
<keyword evidence="5" id="KW-0694">RNA-binding</keyword>
<dbReference type="HAMAP" id="MF_01369_B">
    <property type="entry name" value="Ribosomal_uL23_B"/>
    <property type="match status" value="1"/>
</dbReference>
<dbReference type="GO" id="GO:0009507">
    <property type="term" value="C:chloroplast"/>
    <property type="evidence" value="ECO:0007669"/>
    <property type="project" value="UniProtKB-SubCell"/>
</dbReference>
<evidence type="ECO:0000256" key="4">
    <source>
        <dbReference type="ARBA" id="ARBA00035287"/>
    </source>
</evidence>
<dbReference type="Gene3D" id="3.30.70.330">
    <property type="match status" value="1"/>
</dbReference>
<dbReference type="GO" id="GO:0006412">
    <property type="term" value="P:translation"/>
    <property type="evidence" value="ECO:0007669"/>
    <property type="project" value="UniProtKB-UniRule"/>
</dbReference>
<comment type="similarity">
    <text evidence="1 5">Belongs to the universal ribosomal protein uL23 family.</text>
</comment>
<dbReference type="SUPFAM" id="SSF54189">
    <property type="entry name" value="Ribosomal proteins S24e, L23 and L15e"/>
    <property type="match status" value="1"/>
</dbReference>